<keyword evidence="13" id="KW-1185">Reference proteome</keyword>
<dbReference type="UniPathway" id="UPA00078"/>
<evidence type="ECO:0000256" key="4">
    <source>
        <dbReference type="ARBA" id="ARBA00011738"/>
    </source>
</evidence>
<evidence type="ECO:0000313" key="13">
    <source>
        <dbReference type="Proteomes" id="UP000065641"/>
    </source>
</evidence>
<feature type="binding site" evidence="9">
    <location>
        <position position="216"/>
    </location>
    <ligand>
        <name>pyridoxal 5'-phosphate</name>
        <dbReference type="ChEBI" id="CHEBI:597326"/>
    </ligand>
</feature>
<feature type="binding site" evidence="9">
    <location>
        <position position="137"/>
    </location>
    <ligand>
        <name>substrate</name>
    </ligand>
</feature>
<evidence type="ECO:0000256" key="9">
    <source>
        <dbReference type="HAMAP-Rule" id="MF_01693"/>
    </source>
</evidence>
<feature type="binding site" evidence="9">
    <location>
        <position position="25"/>
    </location>
    <ligand>
        <name>substrate</name>
    </ligand>
</feature>
<feature type="binding site" evidence="9">
    <location>
        <position position="188"/>
    </location>
    <ligand>
        <name>pyridoxal 5'-phosphate</name>
        <dbReference type="ChEBI" id="CHEBI:597326"/>
    </ligand>
</feature>
<dbReference type="InterPro" id="IPR050087">
    <property type="entry name" value="AON_synthase_class-II"/>
</dbReference>
<feature type="binding site" evidence="9">
    <location>
        <begin position="112"/>
        <end position="113"/>
    </location>
    <ligand>
        <name>pyridoxal 5'-phosphate</name>
        <dbReference type="ChEBI" id="CHEBI:597326"/>
    </ligand>
</feature>
<evidence type="ECO:0000256" key="1">
    <source>
        <dbReference type="ARBA" id="ARBA00001933"/>
    </source>
</evidence>
<dbReference type="HAMAP" id="MF_01693">
    <property type="entry name" value="BioF_aminotrans_2"/>
    <property type="match status" value="1"/>
</dbReference>
<name>A0A0S2KGA4_9GAMM</name>
<comment type="similarity">
    <text evidence="3 9">Belongs to the class-II pyridoxal-phosphate-dependent aminotransferase family. BioF subfamily.</text>
</comment>
<dbReference type="PANTHER" id="PTHR13693">
    <property type="entry name" value="CLASS II AMINOTRANSFERASE/8-AMINO-7-OXONONANOATE SYNTHASE"/>
    <property type="match status" value="1"/>
</dbReference>
<comment type="function">
    <text evidence="9">Catalyzes the decarboxylative condensation of pimeloyl-[acyl-carrier protein] and L-alanine to produce 8-amino-7-oxononanoate (AON), [acyl-carrier protein], and carbon dioxide.</text>
</comment>
<dbReference type="STRING" id="1249552.PS2015_2674"/>
<dbReference type="AlphaFoldDB" id="A0A0S2KGA4"/>
<proteinExistence type="inferred from homology"/>
<dbReference type="KEGG" id="pspi:PS2015_2674"/>
<dbReference type="SUPFAM" id="SSF53383">
    <property type="entry name" value="PLP-dependent transferases"/>
    <property type="match status" value="1"/>
</dbReference>
<dbReference type="InterPro" id="IPR004723">
    <property type="entry name" value="AONS_Archaea/Proteobacteria"/>
</dbReference>
<dbReference type="PROSITE" id="PS00599">
    <property type="entry name" value="AA_TRANSFER_CLASS_2"/>
    <property type="match status" value="1"/>
</dbReference>
<keyword evidence="6 9" id="KW-0093">Biotin biosynthesis</keyword>
<evidence type="ECO:0000259" key="11">
    <source>
        <dbReference type="Pfam" id="PF00155"/>
    </source>
</evidence>
<feature type="binding site" evidence="9">
    <location>
        <position position="245"/>
    </location>
    <ligand>
        <name>pyridoxal 5'-phosphate</name>
        <dbReference type="ChEBI" id="CHEBI:597326"/>
    </ligand>
</feature>
<dbReference type="InterPro" id="IPR015424">
    <property type="entry name" value="PyrdxlP-dep_Trfase"/>
</dbReference>
<evidence type="ECO:0000256" key="3">
    <source>
        <dbReference type="ARBA" id="ARBA00010008"/>
    </source>
</evidence>
<evidence type="ECO:0000256" key="2">
    <source>
        <dbReference type="ARBA" id="ARBA00004746"/>
    </source>
</evidence>
<comment type="cofactor">
    <cofactor evidence="1 9 10">
        <name>pyridoxal 5'-phosphate</name>
        <dbReference type="ChEBI" id="CHEBI:597326"/>
    </cofactor>
</comment>
<dbReference type="Gene3D" id="3.90.1150.10">
    <property type="entry name" value="Aspartate Aminotransferase, domain 1"/>
    <property type="match status" value="1"/>
</dbReference>
<organism evidence="12 13">
    <name type="scientific">Pseudohongiella spirulinae</name>
    <dbReference type="NCBI Taxonomy" id="1249552"/>
    <lineage>
        <taxon>Bacteria</taxon>
        <taxon>Pseudomonadati</taxon>
        <taxon>Pseudomonadota</taxon>
        <taxon>Gammaproteobacteria</taxon>
        <taxon>Pseudomonadales</taxon>
        <taxon>Pseudohongiellaceae</taxon>
        <taxon>Pseudohongiella</taxon>
    </lineage>
</organism>
<dbReference type="Pfam" id="PF00155">
    <property type="entry name" value="Aminotran_1_2"/>
    <property type="match status" value="1"/>
</dbReference>
<dbReference type="GO" id="GO:0030170">
    <property type="term" value="F:pyridoxal phosphate binding"/>
    <property type="evidence" value="ECO:0007669"/>
    <property type="project" value="UniProtKB-UniRule"/>
</dbReference>
<dbReference type="InterPro" id="IPR022834">
    <property type="entry name" value="AONS_Proteobacteria"/>
</dbReference>
<evidence type="ECO:0000313" key="12">
    <source>
        <dbReference type="EMBL" id="ALO47306.1"/>
    </source>
</evidence>
<protein>
    <recommendedName>
        <fullName evidence="9">8-amino-7-oxononanoate synthase</fullName>
        <shortName evidence="9">AONS</shortName>
        <ecNumber evidence="9">2.3.1.47</ecNumber>
    </recommendedName>
    <alternativeName>
        <fullName evidence="9">7-keto-8-amino-pelargonic acid synthase</fullName>
        <shortName evidence="9">7-KAP synthase</shortName>
        <shortName evidence="9">KAPA synthase</shortName>
    </alternativeName>
    <alternativeName>
        <fullName evidence="9">8-amino-7-ketopelargonate synthase</fullName>
    </alternativeName>
</protein>
<dbReference type="InterPro" id="IPR004839">
    <property type="entry name" value="Aminotransferase_I/II_large"/>
</dbReference>
<evidence type="ECO:0000256" key="7">
    <source>
        <dbReference type="ARBA" id="ARBA00022898"/>
    </source>
</evidence>
<feature type="domain" description="Aminotransferase class I/classII large" evidence="11">
    <location>
        <begin position="46"/>
        <end position="390"/>
    </location>
</feature>
<gene>
    <name evidence="9" type="primary">bioF</name>
    <name evidence="12" type="ORF">PS2015_2674</name>
</gene>
<reference evidence="12 13" key="1">
    <citation type="submission" date="2015-11" db="EMBL/GenBank/DDBJ databases">
        <authorList>
            <person name="Zhang Y."/>
            <person name="Guo Z."/>
        </authorList>
    </citation>
    <scope>NUCLEOTIDE SEQUENCE [LARGE SCALE GENOMIC DNA]</scope>
    <source>
        <strain evidence="12 13">KCTC 32221</strain>
    </source>
</reference>
<dbReference type="GO" id="GO:0009102">
    <property type="term" value="P:biotin biosynthetic process"/>
    <property type="evidence" value="ECO:0007669"/>
    <property type="project" value="UniProtKB-UniRule"/>
</dbReference>
<dbReference type="InterPro" id="IPR001917">
    <property type="entry name" value="Aminotrans_II_pyridoxalP_BS"/>
</dbReference>
<dbReference type="Gene3D" id="3.40.640.10">
    <property type="entry name" value="Type I PLP-dependent aspartate aminotransferase-like (Major domain)"/>
    <property type="match status" value="1"/>
</dbReference>
<evidence type="ECO:0000256" key="8">
    <source>
        <dbReference type="ARBA" id="ARBA00047715"/>
    </source>
</evidence>
<sequence>MPGVTILGERLRQSLTERHSRHLYRQTLLRDPGCGLEQVIDGRLFVNFCSNDYLGLSHHPDVVAALIRGAKEYGVGSGASHLVTGHCRVHEQLCEELADFCGRDRVMLFSTGYMANIGVINALTRPDDLVCHDALNHASLLDGGWLSRAESKRYPHVDLESLSNMLGNFDRRRTTESMALVVTDGVFSMDGDCAPLADLADLALHHDAVLMVDDAHGIGCLGPQGRGVVADAGLTQQQVPVLVGTFGKAFGTAGAFVSGDDLLIDYLTQFARTYVFTTAMSPALAEATRTSLALLRQEHWRRARLQELIERFRTTTLMLGLKLLPGNSPVQALMLGDAATAQAVSQLLKQRGLQVSAIRPPTVPVGQSRLRITLSAVHSDEHLQRLLDALAEVAEYLQDRA</sequence>
<feature type="binding site" evidence="9">
    <location>
        <position position="362"/>
    </location>
    <ligand>
        <name>substrate</name>
    </ligand>
</feature>
<dbReference type="InterPro" id="IPR015421">
    <property type="entry name" value="PyrdxlP-dep_Trfase_major"/>
</dbReference>
<dbReference type="PANTHER" id="PTHR13693:SF100">
    <property type="entry name" value="8-AMINO-7-OXONONANOATE SYNTHASE"/>
    <property type="match status" value="1"/>
</dbReference>
<keyword evidence="5 9" id="KW-0808">Transferase</keyword>
<comment type="pathway">
    <text evidence="2 9">Cofactor biosynthesis; biotin biosynthesis.</text>
</comment>
<comment type="subunit">
    <text evidence="4 9">Homodimer.</text>
</comment>
<dbReference type="PATRIC" id="fig|1249552.3.peg.2694"/>
<comment type="catalytic activity">
    <reaction evidence="8 9">
        <text>6-carboxyhexanoyl-[ACP] + L-alanine + H(+) = (8S)-8-amino-7-oxononanoate + holo-[ACP] + CO2</text>
        <dbReference type="Rhea" id="RHEA:42288"/>
        <dbReference type="Rhea" id="RHEA-COMP:9685"/>
        <dbReference type="Rhea" id="RHEA-COMP:9955"/>
        <dbReference type="ChEBI" id="CHEBI:15378"/>
        <dbReference type="ChEBI" id="CHEBI:16526"/>
        <dbReference type="ChEBI" id="CHEBI:57972"/>
        <dbReference type="ChEBI" id="CHEBI:64479"/>
        <dbReference type="ChEBI" id="CHEBI:78846"/>
        <dbReference type="ChEBI" id="CHEBI:149468"/>
        <dbReference type="EC" id="2.3.1.47"/>
    </reaction>
</comment>
<accession>A0A0S2KGA4</accession>
<dbReference type="NCBIfam" id="TIGR00858">
    <property type="entry name" value="bioF"/>
    <property type="match status" value="1"/>
</dbReference>
<dbReference type="GO" id="GO:0008710">
    <property type="term" value="F:8-amino-7-oxononanoate synthase activity"/>
    <property type="evidence" value="ECO:0007669"/>
    <property type="project" value="UniProtKB-UniRule"/>
</dbReference>
<dbReference type="InterPro" id="IPR015422">
    <property type="entry name" value="PyrdxlP-dep_Trfase_small"/>
</dbReference>
<dbReference type="Proteomes" id="UP000065641">
    <property type="component" value="Chromosome"/>
</dbReference>
<evidence type="ECO:0000256" key="5">
    <source>
        <dbReference type="ARBA" id="ARBA00022679"/>
    </source>
</evidence>
<keyword evidence="7 9" id="KW-0663">Pyridoxal phosphate</keyword>
<evidence type="ECO:0000256" key="10">
    <source>
        <dbReference type="PIRSR" id="PIRSR604723-51"/>
    </source>
</evidence>
<evidence type="ECO:0000256" key="6">
    <source>
        <dbReference type="ARBA" id="ARBA00022756"/>
    </source>
</evidence>
<dbReference type="EC" id="2.3.1.47" evidence="9"/>
<feature type="modified residue" description="N6-(pyridoxal phosphate)lysine" evidence="9 10">
    <location>
        <position position="248"/>
    </location>
</feature>
<dbReference type="EMBL" id="CP013189">
    <property type="protein sequence ID" value="ALO47306.1"/>
    <property type="molecule type" value="Genomic_DNA"/>
</dbReference>
<dbReference type="CDD" id="cd06454">
    <property type="entry name" value="KBL_like"/>
    <property type="match status" value="1"/>
</dbReference>